<dbReference type="GO" id="GO:0009252">
    <property type="term" value="P:peptidoglycan biosynthetic process"/>
    <property type="evidence" value="ECO:0007669"/>
    <property type="project" value="UniProtKB-UniPathway"/>
</dbReference>
<comment type="similarity">
    <text evidence="3">In the N-terminal section; belongs to the glycosyltransferase 51 family.</text>
</comment>
<evidence type="ECO:0000256" key="1">
    <source>
        <dbReference type="ARBA" id="ARBA00004752"/>
    </source>
</evidence>
<gene>
    <name evidence="16" type="primary">pbpG_2</name>
    <name evidence="16" type="ORF">AQS8620_00312</name>
</gene>
<dbReference type="InterPro" id="IPR050396">
    <property type="entry name" value="Glycosyltr_51/Transpeptidase"/>
</dbReference>
<evidence type="ECO:0000313" key="16">
    <source>
        <dbReference type="EMBL" id="SLN16208.1"/>
    </source>
</evidence>
<feature type="region of interest" description="Disordered" evidence="12">
    <location>
        <begin position="1"/>
        <end position="80"/>
    </location>
</feature>
<dbReference type="Pfam" id="PF00905">
    <property type="entry name" value="Transpeptidase"/>
    <property type="match status" value="1"/>
</dbReference>
<evidence type="ECO:0000256" key="11">
    <source>
        <dbReference type="ARBA" id="ARBA00049902"/>
    </source>
</evidence>
<dbReference type="GO" id="GO:0006508">
    <property type="term" value="P:proteolysis"/>
    <property type="evidence" value="ECO:0007669"/>
    <property type="project" value="UniProtKB-KW"/>
</dbReference>
<dbReference type="GO" id="GO:0030288">
    <property type="term" value="C:outer membrane-bounded periplasmic space"/>
    <property type="evidence" value="ECO:0007669"/>
    <property type="project" value="TreeGrafter"/>
</dbReference>
<reference evidence="16 17" key="1">
    <citation type="submission" date="2017-03" db="EMBL/GenBank/DDBJ databases">
        <authorList>
            <person name="Afonso C.L."/>
            <person name="Miller P.J."/>
            <person name="Scott M.A."/>
            <person name="Spackman E."/>
            <person name="Goraichik I."/>
            <person name="Dimitrov K.M."/>
            <person name="Suarez D.L."/>
            <person name="Swayne D.E."/>
        </authorList>
    </citation>
    <scope>NUCLEOTIDE SEQUENCE [LARGE SCALE GENOMIC DNA]</scope>
    <source>
        <strain evidence="16 17">CECT 8620</strain>
    </source>
</reference>
<feature type="compositionally biased region" description="Gly residues" evidence="12">
    <location>
        <begin position="54"/>
        <end position="63"/>
    </location>
</feature>
<evidence type="ECO:0000259" key="14">
    <source>
        <dbReference type="Pfam" id="PF00905"/>
    </source>
</evidence>
<proteinExistence type="inferred from homology"/>
<dbReference type="UniPathway" id="UPA00219"/>
<dbReference type="NCBIfam" id="TIGR02074">
    <property type="entry name" value="PBP_1a_fam"/>
    <property type="match status" value="1"/>
</dbReference>
<sequence length="786" mass="83887">MGGPRQTHNEVGTIMAGNSGGSRRLVADKRYPAGKPATAGSKAASTASRRKARGGSGTGGGAGKPPRKPRNRATATPRKRPSNPILRLFHFLFGWIFRLIFALAWRGALIVALLLGGAVFYFYAGLPPLQDQLDGRQRGSVTMMDRSGQVFAWRGEQFGGQITADTVSPNLKNAIVATEDRRFYRHFGISPRGIASAIRINLREGRGPLSGHGGSTLTQQTAKLLCLGVPFDASKWKNQTEYEADCRETTLVRKIKEMIYAMALEAKYSKSEILTIYMNRAYLGAGANGFEAASQRYFGKSAAEVDIAEAAMLAGLLSAPSRYAPTSNLQRSQDRAAVVVNLMDEQGYITDAQRDAAKANPAELSEAAEARAGGYYADWIMSSGPSFLTSDTTEDVVIKTTFDSRIQKAAEDAVQYIFDNKVKEGSEAQAAIVVMSSDGAVRAMVGGRKFKGVAGQFNRAIQANRQTGSSFKPFVYAAALEMGWRYDSVILDDPLTVNIPGSGPWSPKNYTNSFVGPMTLTDALAKSQNIPAVKLAMDVGLDNVRTVAEMFGIKSDLAAGPALALGASESTLMEMTGAYAGILNGGTSVTPYGLLELRLQGDETPLMGQEGGMGERVISTESAEQLIYMMYQGVERGTGTRARIDGLEIAGKSGTTSAARDAWYMGFTADYVVGVWMGYDDNRPLTGVTGGGLPAEIWHETMVRVQGDTPGNPLPMIRPATQPSVTPQVAGQDAPASEGQTFGAGPQYNQPQGGGQVQTPEEVIKGIGDAAEKVFGDVLRNIFGGN</sequence>
<evidence type="ECO:0000256" key="4">
    <source>
        <dbReference type="ARBA" id="ARBA00022645"/>
    </source>
</evidence>
<evidence type="ECO:0000256" key="12">
    <source>
        <dbReference type="SAM" id="MobiDB-lite"/>
    </source>
</evidence>
<dbReference type="GO" id="GO:0008658">
    <property type="term" value="F:penicillin binding"/>
    <property type="evidence" value="ECO:0007669"/>
    <property type="project" value="InterPro"/>
</dbReference>
<protein>
    <recommendedName>
        <fullName evidence="10">peptidoglycan glycosyltransferase</fullName>
        <ecNumber evidence="10">2.4.99.28</ecNumber>
    </recommendedName>
</protein>
<feature type="compositionally biased region" description="Low complexity" evidence="12">
    <location>
        <begin position="33"/>
        <end position="47"/>
    </location>
</feature>
<evidence type="ECO:0000256" key="6">
    <source>
        <dbReference type="ARBA" id="ARBA00022676"/>
    </source>
</evidence>
<dbReference type="InterPro" id="IPR036950">
    <property type="entry name" value="PBP_transglycosylase"/>
</dbReference>
<comment type="similarity">
    <text evidence="2">In the C-terminal section; belongs to the transpeptidase family.</text>
</comment>
<comment type="catalytic activity">
    <reaction evidence="11">
        <text>[GlcNAc-(1-&gt;4)-Mur2Ac(oyl-L-Ala-gamma-D-Glu-L-Lys-D-Ala-D-Ala)](n)-di-trans,octa-cis-undecaprenyl diphosphate + beta-D-GlcNAc-(1-&gt;4)-Mur2Ac(oyl-L-Ala-gamma-D-Glu-L-Lys-D-Ala-D-Ala)-di-trans,octa-cis-undecaprenyl diphosphate = [GlcNAc-(1-&gt;4)-Mur2Ac(oyl-L-Ala-gamma-D-Glu-L-Lys-D-Ala-D-Ala)](n+1)-di-trans,octa-cis-undecaprenyl diphosphate + di-trans,octa-cis-undecaprenyl diphosphate + H(+)</text>
        <dbReference type="Rhea" id="RHEA:23708"/>
        <dbReference type="Rhea" id="RHEA-COMP:9602"/>
        <dbReference type="Rhea" id="RHEA-COMP:9603"/>
        <dbReference type="ChEBI" id="CHEBI:15378"/>
        <dbReference type="ChEBI" id="CHEBI:58405"/>
        <dbReference type="ChEBI" id="CHEBI:60033"/>
        <dbReference type="ChEBI" id="CHEBI:78435"/>
        <dbReference type="EC" id="2.4.99.28"/>
    </reaction>
</comment>
<evidence type="ECO:0000256" key="13">
    <source>
        <dbReference type="SAM" id="Phobius"/>
    </source>
</evidence>
<keyword evidence="9" id="KW-0511">Multifunctional enzyme</keyword>
<keyword evidence="7" id="KW-0808">Transferase</keyword>
<organism evidence="16 17">
    <name type="scientific">Aquimixticola soesokkakensis</name>
    <dbReference type="NCBI Taxonomy" id="1519096"/>
    <lineage>
        <taxon>Bacteria</taxon>
        <taxon>Pseudomonadati</taxon>
        <taxon>Pseudomonadota</taxon>
        <taxon>Alphaproteobacteria</taxon>
        <taxon>Rhodobacterales</taxon>
        <taxon>Paracoccaceae</taxon>
        <taxon>Aquimixticola</taxon>
    </lineage>
</organism>
<dbReference type="InterPro" id="IPR023346">
    <property type="entry name" value="Lysozyme-like_dom_sf"/>
</dbReference>
<keyword evidence="17" id="KW-1185">Reference proteome</keyword>
<dbReference type="Gene3D" id="1.10.3810.10">
    <property type="entry name" value="Biosynthetic peptidoglycan transglycosylase-like"/>
    <property type="match status" value="1"/>
</dbReference>
<evidence type="ECO:0000256" key="7">
    <source>
        <dbReference type="ARBA" id="ARBA00022679"/>
    </source>
</evidence>
<dbReference type="InterPro" id="IPR001460">
    <property type="entry name" value="PCN-bd_Tpept"/>
</dbReference>
<name>A0A1Y5RFE5_9RHOB</name>
<dbReference type="GO" id="GO:0004180">
    <property type="term" value="F:carboxypeptidase activity"/>
    <property type="evidence" value="ECO:0007669"/>
    <property type="project" value="UniProtKB-KW"/>
</dbReference>
<evidence type="ECO:0000256" key="2">
    <source>
        <dbReference type="ARBA" id="ARBA00007090"/>
    </source>
</evidence>
<dbReference type="GO" id="GO:0008955">
    <property type="term" value="F:peptidoglycan glycosyltransferase activity"/>
    <property type="evidence" value="ECO:0007669"/>
    <property type="project" value="UniProtKB-EC"/>
</dbReference>
<dbReference type="SUPFAM" id="SSF53955">
    <property type="entry name" value="Lysozyme-like"/>
    <property type="match status" value="1"/>
</dbReference>
<comment type="pathway">
    <text evidence="1">Cell wall biogenesis; peptidoglycan biosynthesis.</text>
</comment>
<keyword evidence="13" id="KW-0472">Membrane</keyword>
<dbReference type="AlphaFoldDB" id="A0A1Y5RFE5"/>
<dbReference type="EMBL" id="FWFS01000001">
    <property type="protein sequence ID" value="SLN16208.1"/>
    <property type="molecule type" value="Genomic_DNA"/>
</dbReference>
<evidence type="ECO:0000256" key="5">
    <source>
        <dbReference type="ARBA" id="ARBA00022670"/>
    </source>
</evidence>
<evidence type="ECO:0000256" key="8">
    <source>
        <dbReference type="ARBA" id="ARBA00022801"/>
    </source>
</evidence>
<evidence type="ECO:0000313" key="17">
    <source>
        <dbReference type="Proteomes" id="UP000193862"/>
    </source>
</evidence>
<feature type="compositionally biased region" description="Basic residues" evidence="12">
    <location>
        <begin position="65"/>
        <end position="80"/>
    </location>
</feature>
<feature type="transmembrane region" description="Helical" evidence="13">
    <location>
        <begin position="110"/>
        <end position="129"/>
    </location>
</feature>
<feature type="region of interest" description="Disordered" evidence="12">
    <location>
        <begin position="721"/>
        <end position="758"/>
    </location>
</feature>
<feature type="domain" description="Glycosyl transferase family 51" evidence="15">
    <location>
        <begin position="161"/>
        <end position="343"/>
    </location>
</feature>
<dbReference type="Proteomes" id="UP000193862">
    <property type="component" value="Unassembled WGS sequence"/>
</dbReference>
<feature type="domain" description="Penicillin-binding protein transpeptidase" evidence="14">
    <location>
        <begin position="431"/>
        <end position="679"/>
    </location>
</feature>
<keyword evidence="8" id="KW-0378">Hydrolase</keyword>
<keyword evidence="5" id="KW-0645">Protease</keyword>
<keyword evidence="4" id="KW-0121">Carboxypeptidase</keyword>
<evidence type="ECO:0000259" key="15">
    <source>
        <dbReference type="Pfam" id="PF00912"/>
    </source>
</evidence>
<evidence type="ECO:0000256" key="10">
    <source>
        <dbReference type="ARBA" id="ARBA00044770"/>
    </source>
</evidence>
<dbReference type="EC" id="2.4.99.28" evidence="10"/>
<dbReference type="Pfam" id="PF00912">
    <property type="entry name" value="Transgly"/>
    <property type="match status" value="1"/>
</dbReference>
<dbReference type="SUPFAM" id="SSF56601">
    <property type="entry name" value="beta-lactamase/transpeptidase-like"/>
    <property type="match status" value="1"/>
</dbReference>
<dbReference type="InterPro" id="IPR012338">
    <property type="entry name" value="Beta-lactam/transpept-like"/>
</dbReference>
<keyword evidence="6" id="KW-0328">Glycosyltransferase</keyword>
<dbReference type="Gene3D" id="3.40.710.10">
    <property type="entry name" value="DD-peptidase/beta-lactamase superfamily"/>
    <property type="match status" value="1"/>
</dbReference>
<evidence type="ECO:0000256" key="3">
    <source>
        <dbReference type="ARBA" id="ARBA00007739"/>
    </source>
</evidence>
<keyword evidence="13" id="KW-1133">Transmembrane helix</keyword>
<dbReference type="PANTHER" id="PTHR32282:SF33">
    <property type="entry name" value="PEPTIDOGLYCAN GLYCOSYLTRANSFERASE"/>
    <property type="match status" value="1"/>
</dbReference>
<dbReference type="PANTHER" id="PTHR32282">
    <property type="entry name" value="BINDING PROTEIN TRANSPEPTIDASE, PUTATIVE-RELATED"/>
    <property type="match status" value="1"/>
</dbReference>
<evidence type="ECO:0000256" key="9">
    <source>
        <dbReference type="ARBA" id="ARBA00023268"/>
    </source>
</evidence>
<keyword evidence="13" id="KW-0812">Transmembrane</keyword>
<dbReference type="InterPro" id="IPR001264">
    <property type="entry name" value="Glyco_trans_51"/>
</dbReference>
<accession>A0A1Y5RFE5</accession>